<evidence type="ECO:0000313" key="20">
    <source>
        <dbReference type="Proteomes" id="UP000596660"/>
    </source>
</evidence>
<evidence type="ECO:0000256" key="4">
    <source>
        <dbReference type="ARBA" id="ARBA00022692"/>
    </source>
</evidence>
<organism evidence="19 20">
    <name type="scientific">Chenopodium quinoa</name>
    <name type="common">Quinoa</name>
    <dbReference type="NCBI Taxonomy" id="63459"/>
    <lineage>
        <taxon>Eukaryota</taxon>
        <taxon>Viridiplantae</taxon>
        <taxon>Streptophyta</taxon>
        <taxon>Embryophyta</taxon>
        <taxon>Tracheophyta</taxon>
        <taxon>Spermatophyta</taxon>
        <taxon>Magnoliopsida</taxon>
        <taxon>eudicotyledons</taxon>
        <taxon>Gunneridae</taxon>
        <taxon>Pentapetalae</taxon>
        <taxon>Caryophyllales</taxon>
        <taxon>Chenopodiaceae</taxon>
        <taxon>Chenopodioideae</taxon>
        <taxon>Atripliceae</taxon>
        <taxon>Chenopodium</taxon>
    </lineage>
</organism>
<keyword evidence="4 15" id="KW-0812">Transmembrane</keyword>
<feature type="transmembrane region" description="Helical" evidence="15">
    <location>
        <begin position="267"/>
        <end position="290"/>
    </location>
</feature>
<dbReference type="InterPro" id="IPR038408">
    <property type="entry name" value="GNK2_sf"/>
</dbReference>
<dbReference type="Gramene" id="AUR62037859-RA">
    <property type="protein sequence ID" value="AUR62037859-RA:cds"/>
    <property type="gene ID" value="AUR62037859"/>
</dbReference>
<evidence type="ECO:0000259" key="18">
    <source>
        <dbReference type="PROSITE" id="PS51473"/>
    </source>
</evidence>
<evidence type="ECO:0000256" key="8">
    <source>
        <dbReference type="ARBA" id="ARBA00022777"/>
    </source>
</evidence>
<reference evidence="19" key="1">
    <citation type="journal article" date="2017" name="Nature">
        <title>The genome of Chenopodium quinoa.</title>
        <authorList>
            <person name="Jarvis D.E."/>
            <person name="Ho Y.S."/>
            <person name="Lightfoot D.J."/>
            <person name="Schmoeckel S.M."/>
            <person name="Li B."/>
            <person name="Borm T.J.A."/>
            <person name="Ohyanagi H."/>
            <person name="Mineta K."/>
            <person name="Michell C.T."/>
            <person name="Saber N."/>
            <person name="Kharbatia N.M."/>
            <person name="Rupper R.R."/>
            <person name="Sharp A.R."/>
            <person name="Dally N."/>
            <person name="Boughton B.A."/>
            <person name="Woo Y.H."/>
            <person name="Gao G."/>
            <person name="Schijlen E.G.W.M."/>
            <person name="Guo X."/>
            <person name="Momin A.A."/>
            <person name="Negrao S."/>
            <person name="Al-Babili S."/>
            <person name="Gehring C."/>
            <person name="Roessner U."/>
            <person name="Jung C."/>
            <person name="Murphy K."/>
            <person name="Arold S.T."/>
            <person name="Gojobori T."/>
            <person name="van der Linden C.G."/>
            <person name="van Loo E.N."/>
            <person name="Jellen E.N."/>
            <person name="Maughan P.J."/>
            <person name="Tester M."/>
        </authorList>
    </citation>
    <scope>NUCLEOTIDE SEQUENCE [LARGE SCALE GENOMIC DNA]</scope>
    <source>
        <strain evidence="19">cv. PI 614886</strain>
    </source>
</reference>
<dbReference type="InterPro" id="IPR000719">
    <property type="entry name" value="Prot_kinase_dom"/>
</dbReference>
<feature type="chain" id="PRO_5031033341" evidence="16">
    <location>
        <begin position="23"/>
        <end position="778"/>
    </location>
</feature>
<dbReference type="SUPFAM" id="SSF56112">
    <property type="entry name" value="Protein kinase-like (PK-like)"/>
    <property type="match status" value="3"/>
</dbReference>
<dbReference type="InterPro" id="IPR001245">
    <property type="entry name" value="Ser-Thr/Tyr_kinase_cat_dom"/>
</dbReference>
<evidence type="ECO:0000256" key="15">
    <source>
        <dbReference type="SAM" id="Phobius"/>
    </source>
</evidence>
<dbReference type="FunFam" id="3.30.200.20:FF:000142">
    <property type="entry name" value="Cysteine-rich receptor-like protein kinase 10"/>
    <property type="match status" value="1"/>
</dbReference>
<keyword evidence="10 15" id="KW-1133">Transmembrane helix</keyword>
<dbReference type="InterPro" id="IPR011009">
    <property type="entry name" value="Kinase-like_dom_sf"/>
</dbReference>
<sequence>MVMLISLTLLLVFQLVIPSSQAFDYFTNCTGSSNYTQNSQYQKNLGNLLAELTAKASLSGFYYTSVGQIPDKVYGLYLCRGGIGSQGCGQCAYVAQGSILKECPIQIWAVLWYDNCMLRFSNESFYHQMDDYPSNVAWNPENITSNETQAFSKVLNNTMMDMTPEIVNSKVKFGTKMASITGSKKLYTLGQCTLDLSADDCGRCLKIAIGKLPMMLGGRALLPSCNVRFEVSPFYGNTVNTSFLLSAIINSTSTVTRDKQQKRLSHIAIAVSIPVIFAILLLAGAFCCIYNRKAATPSPELKEIVTVESLQYDFKTIRVATNNFSTDNKLGQGGFGVVYRGTLPNGQEIAVKRLSSTSGQGIAEFKTEVLLVAKLQHKNLVRLLGFCLQAQEKLLVYEFLPNSSLDKVLLAWRLWNLNAALELVDLRLKGSFSSEEAVKCIHIGLLCIQENANKRPTMAPIVSALNGSPVVLSEPTPPQLIAPSSSTSGQSSTIFSGNVPSEDYHKTGNSISSAGMYQSTTTHSDMQDITVLRARLMVNAKSAENGYFTDKSYCSYCYEAVKTRSIHFYITRAVVSSLWLCIVASLHYPLVHVQEEETAQTCRRHQIQLQLINSATDNFSNDNKLGQGGSGVVYKGKLPGGREWLLRALKSLLSKLLEILITNGYMAPESANGGELSIKSDVYSFGVTLLEIISGLRNTFVIRVLKKNGLTDHARSLWNSGDAIELVDPSLESNFSSTTVISCIRAALLCVQDNPSSRPTMNGVLDLILHDNSASNIE</sequence>
<dbReference type="GO" id="GO:0016020">
    <property type="term" value="C:membrane"/>
    <property type="evidence" value="ECO:0007669"/>
    <property type="project" value="UniProtKB-SubCell"/>
</dbReference>
<keyword evidence="9 14" id="KW-0067">ATP-binding</keyword>
<dbReference type="InterPro" id="IPR002902">
    <property type="entry name" value="GNK2"/>
</dbReference>
<keyword evidence="2" id="KW-0723">Serine/threonine-protein kinase</keyword>
<reference evidence="19" key="2">
    <citation type="submission" date="2021-03" db="UniProtKB">
        <authorList>
            <consortium name="EnsemblPlants"/>
        </authorList>
    </citation>
    <scope>IDENTIFICATION</scope>
</reference>
<dbReference type="GO" id="GO:0004674">
    <property type="term" value="F:protein serine/threonine kinase activity"/>
    <property type="evidence" value="ECO:0007669"/>
    <property type="project" value="UniProtKB-KW"/>
</dbReference>
<keyword evidence="13" id="KW-0325">Glycoprotein</keyword>
<evidence type="ECO:0000256" key="13">
    <source>
        <dbReference type="ARBA" id="ARBA00023180"/>
    </source>
</evidence>
<evidence type="ECO:0000256" key="1">
    <source>
        <dbReference type="ARBA" id="ARBA00004167"/>
    </source>
</evidence>
<dbReference type="PROSITE" id="PS00107">
    <property type="entry name" value="PROTEIN_KINASE_ATP"/>
    <property type="match status" value="2"/>
</dbReference>
<proteinExistence type="predicted"/>
<dbReference type="AlphaFoldDB" id="A0A803MZL9"/>
<evidence type="ECO:0000256" key="3">
    <source>
        <dbReference type="ARBA" id="ARBA00022679"/>
    </source>
</evidence>
<dbReference type="PROSITE" id="PS50011">
    <property type="entry name" value="PROTEIN_KINASE_DOM"/>
    <property type="match status" value="1"/>
</dbReference>
<evidence type="ECO:0000256" key="2">
    <source>
        <dbReference type="ARBA" id="ARBA00022527"/>
    </source>
</evidence>
<evidence type="ECO:0000256" key="14">
    <source>
        <dbReference type="PROSITE-ProRule" id="PRU10141"/>
    </source>
</evidence>
<feature type="binding site" evidence="14">
    <location>
        <position position="650"/>
    </location>
    <ligand>
        <name>ATP</name>
        <dbReference type="ChEBI" id="CHEBI:30616"/>
    </ligand>
</feature>
<dbReference type="Pfam" id="PF07714">
    <property type="entry name" value="PK_Tyr_Ser-Thr"/>
    <property type="match status" value="2"/>
</dbReference>
<keyword evidence="8" id="KW-0418">Kinase</keyword>
<dbReference type="InterPro" id="IPR017441">
    <property type="entry name" value="Protein_kinase_ATP_BS"/>
</dbReference>
<evidence type="ECO:0000256" key="11">
    <source>
        <dbReference type="ARBA" id="ARBA00023136"/>
    </source>
</evidence>
<keyword evidence="6" id="KW-0677">Repeat</keyword>
<dbReference type="PROSITE" id="PS51473">
    <property type="entry name" value="GNK2"/>
    <property type="match status" value="2"/>
</dbReference>
<keyword evidence="11 15" id="KW-0472">Membrane</keyword>
<keyword evidence="3" id="KW-0808">Transferase</keyword>
<feature type="domain" description="Gnk2-homologous" evidence="18">
    <location>
        <begin position="23"/>
        <end position="125"/>
    </location>
</feature>
<evidence type="ECO:0000256" key="9">
    <source>
        <dbReference type="ARBA" id="ARBA00022840"/>
    </source>
</evidence>
<protein>
    <submittedName>
        <fullName evidence="19">Uncharacterized protein</fullName>
    </submittedName>
</protein>
<dbReference type="PANTHER" id="PTHR27002:SF1050">
    <property type="entry name" value="CYSTEINE-RICH RECEPTOR-LIKE PROTEIN KINASE 5"/>
    <property type="match status" value="1"/>
</dbReference>
<dbReference type="Gene3D" id="3.30.430.20">
    <property type="entry name" value="Gnk2 domain, C-X8-C-X2-C motif"/>
    <property type="match status" value="2"/>
</dbReference>
<feature type="domain" description="Gnk2-homologous" evidence="18">
    <location>
        <begin position="131"/>
        <end position="234"/>
    </location>
</feature>
<evidence type="ECO:0000256" key="12">
    <source>
        <dbReference type="ARBA" id="ARBA00023170"/>
    </source>
</evidence>
<dbReference type="Pfam" id="PF01657">
    <property type="entry name" value="Stress-antifung"/>
    <property type="match status" value="2"/>
</dbReference>
<keyword evidence="7 14" id="KW-0547">Nucleotide-binding</keyword>
<keyword evidence="20" id="KW-1185">Reference proteome</keyword>
<name>A0A803MZL9_CHEQI</name>
<keyword evidence="5 16" id="KW-0732">Signal</keyword>
<accession>A0A803MZL9</accession>
<evidence type="ECO:0000259" key="17">
    <source>
        <dbReference type="PROSITE" id="PS50011"/>
    </source>
</evidence>
<dbReference type="Proteomes" id="UP000596660">
    <property type="component" value="Unplaced"/>
</dbReference>
<dbReference type="EnsemblPlants" id="AUR62037859-RA">
    <property type="protein sequence ID" value="AUR62037859-RA:cds"/>
    <property type="gene ID" value="AUR62037859"/>
</dbReference>
<evidence type="ECO:0000256" key="7">
    <source>
        <dbReference type="ARBA" id="ARBA00022741"/>
    </source>
</evidence>
<evidence type="ECO:0000313" key="19">
    <source>
        <dbReference type="EnsemblPlants" id="AUR62037859-RA:cds"/>
    </source>
</evidence>
<feature type="signal peptide" evidence="16">
    <location>
        <begin position="1"/>
        <end position="22"/>
    </location>
</feature>
<feature type="binding site" evidence="14">
    <location>
        <position position="352"/>
    </location>
    <ligand>
        <name>ATP</name>
        <dbReference type="ChEBI" id="CHEBI:30616"/>
    </ligand>
</feature>
<dbReference type="CDD" id="cd23509">
    <property type="entry name" value="Gnk2-like"/>
    <property type="match status" value="2"/>
</dbReference>
<dbReference type="Gene3D" id="1.10.510.10">
    <property type="entry name" value="Transferase(Phosphotransferase) domain 1"/>
    <property type="match status" value="2"/>
</dbReference>
<comment type="subcellular location">
    <subcellularLocation>
        <location evidence="1">Membrane</location>
        <topology evidence="1">Single-pass membrane protein</topology>
    </subcellularLocation>
</comment>
<evidence type="ECO:0000256" key="16">
    <source>
        <dbReference type="SAM" id="SignalP"/>
    </source>
</evidence>
<dbReference type="Gene3D" id="3.30.200.20">
    <property type="entry name" value="Phosphorylase Kinase, domain 1"/>
    <property type="match status" value="2"/>
</dbReference>
<feature type="domain" description="Protein kinase" evidence="17">
    <location>
        <begin position="324"/>
        <end position="773"/>
    </location>
</feature>
<evidence type="ECO:0000256" key="6">
    <source>
        <dbReference type="ARBA" id="ARBA00022737"/>
    </source>
</evidence>
<keyword evidence="12" id="KW-0675">Receptor</keyword>
<dbReference type="PANTHER" id="PTHR27002">
    <property type="entry name" value="RECEPTOR-LIKE SERINE/THREONINE-PROTEIN KINASE SD1-8"/>
    <property type="match status" value="1"/>
</dbReference>
<dbReference type="FunFam" id="3.30.430.20:FF:000009">
    <property type="entry name" value="Cysteine-rich receptor-like protein kinase 28"/>
    <property type="match status" value="1"/>
</dbReference>
<dbReference type="GO" id="GO:0005524">
    <property type="term" value="F:ATP binding"/>
    <property type="evidence" value="ECO:0007669"/>
    <property type="project" value="UniProtKB-UniRule"/>
</dbReference>
<evidence type="ECO:0000256" key="10">
    <source>
        <dbReference type="ARBA" id="ARBA00022989"/>
    </source>
</evidence>
<evidence type="ECO:0000256" key="5">
    <source>
        <dbReference type="ARBA" id="ARBA00022729"/>
    </source>
</evidence>